<accession>U9TXT0</accession>
<name>U9TXT0_RHIID</name>
<feature type="non-terminal residue" evidence="2">
    <location>
        <position position="1"/>
    </location>
</feature>
<dbReference type="SUPFAM" id="SSF56112">
    <property type="entry name" value="Protein kinase-like (PK-like)"/>
    <property type="match status" value="1"/>
</dbReference>
<feature type="domain" description="Protein kinase" evidence="1">
    <location>
        <begin position="1"/>
        <end position="169"/>
    </location>
</feature>
<dbReference type="GO" id="GO:0004674">
    <property type="term" value="F:protein serine/threonine kinase activity"/>
    <property type="evidence" value="ECO:0007669"/>
    <property type="project" value="TreeGrafter"/>
</dbReference>
<evidence type="ECO:0000259" key="1">
    <source>
        <dbReference type="PROSITE" id="PS50011"/>
    </source>
</evidence>
<dbReference type="GO" id="GO:0005524">
    <property type="term" value="F:ATP binding"/>
    <property type="evidence" value="ECO:0007669"/>
    <property type="project" value="InterPro"/>
</dbReference>
<proteinExistence type="predicted"/>
<dbReference type="PRINTS" id="PR00109">
    <property type="entry name" value="TYRKINASE"/>
</dbReference>
<protein>
    <recommendedName>
        <fullName evidence="1">Protein kinase domain-containing protein</fullName>
    </recommendedName>
</protein>
<dbReference type="eggNOG" id="KOG0194">
    <property type="taxonomic scope" value="Eukaryota"/>
</dbReference>
<dbReference type="PANTHER" id="PTHR44329">
    <property type="entry name" value="SERINE/THREONINE-PROTEIN KINASE TNNI3K-RELATED"/>
    <property type="match status" value="1"/>
</dbReference>
<gene>
    <name evidence="2" type="ORF">GLOINDRAFT_65910</name>
</gene>
<dbReference type="HOGENOM" id="CLU_000288_7_0_1"/>
<dbReference type="InterPro" id="IPR011009">
    <property type="entry name" value="Kinase-like_dom_sf"/>
</dbReference>
<dbReference type="AlphaFoldDB" id="U9TXT0"/>
<dbReference type="InterPro" id="IPR051681">
    <property type="entry name" value="Ser/Thr_Kinases-Pseudokinases"/>
</dbReference>
<dbReference type="Gene3D" id="1.10.510.10">
    <property type="entry name" value="Transferase(Phosphotransferase) domain 1"/>
    <property type="match status" value="1"/>
</dbReference>
<reference evidence="2" key="1">
    <citation type="submission" date="2013-07" db="EMBL/GenBank/DDBJ databases">
        <title>The genome of an arbuscular mycorrhizal fungus provides insights into the evolution of the oldest plant symbiosis.</title>
        <authorList>
            <consortium name="DOE Joint Genome Institute"/>
            <person name="Tisserant E."/>
            <person name="Malbreil M."/>
            <person name="Kuo A."/>
            <person name="Kohler A."/>
            <person name="Symeonidi A."/>
            <person name="Balestrini R."/>
            <person name="Charron P."/>
            <person name="Duensing N."/>
            <person name="Frei-dit-Frey N."/>
            <person name="Gianinazzi-Pearson V."/>
            <person name="Gilbert B."/>
            <person name="Handa Y."/>
            <person name="Hijri M."/>
            <person name="Kaul R."/>
            <person name="Kawaguchi M."/>
            <person name="Krajinski F."/>
            <person name="Lammers P."/>
            <person name="Lapierre D."/>
            <person name="Masclaux F.G."/>
            <person name="Murat C."/>
            <person name="Morin E."/>
            <person name="Ndikumana S."/>
            <person name="Pagni M."/>
            <person name="Petitpierre D."/>
            <person name="Requena N."/>
            <person name="Rosikiewicz P."/>
            <person name="Riley R."/>
            <person name="Saito K."/>
            <person name="San Clemente H."/>
            <person name="Shapiro H."/>
            <person name="van Tuinen D."/>
            <person name="Becard G."/>
            <person name="Bonfante P."/>
            <person name="Paszkowski U."/>
            <person name="Shachar-Hill Y."/>
            <person name="Young J.P."/>
            <person name="Sanders I.R."/>
            <person name="Henrissat B."/>
            <person name="Rensing S.A."/>
            <person name="Grigoriev I.V."/>
            <person name="Corradi N."/>
            <person name="Roux C."/>
            <person name="Martin F."/>
        </authorList>
    </citation>
    <scope>NUCLEOTIDE SEQUENCE</scope>
    <source>
        <strain evidence="2">DAOM 197198</strain>
    </source>
</reference>
<dbReference type="PROSITE" id="PS50011">
    <property type="entry name" value="PROTEIN_KINASE_DOM"/>
    <property type="match status" value="1"/>
</dbReference>
<dbReference type="InterPro" id="IPR000719">
    <property type="entry name" value="Prot_kinase_dom"/>
</dbReference>
<organism evidence="2">
    <name type="scientific">Rhizophagus irregularis (strain DAOM 181602 / DAOM 197198 / MUCL 43194)</name>
    <name type="common">Arbuscular mycorrhizal fungus</name>
    <name type="synonym">Glomus intraradices</name>
    <dbReference type="NCBI Taxonomy" id="747089"/>
    <lineage>
        <taxon>Eukaryota</taxon>
        <taxon>Fungi</taxon>
        <taxon>Fungi incertae sedis</taxon>
        <taxon>Mucoromycota</taxon>
        <taxon>Glomeromycotina</taxon>
        <taxon>Glomeromycetes</taxon>
        <taxon>Glomerales</taxon>
        <taxon>Glomeraceae</taxon>
        <taxon>Rhizophagus</taxon>
    </lineage>
</organism>
<sequence length="169" mass="19437">PEKYSLVLEYANNGTLKTYLNEHFNELTWTDKYQLAFQLATALECLHDCNNIHRDLHADNILVHQKNLELTDFGLSKKIAEVSSNVSKILGVIPFIDPKKLNDQGYKLNKKSDVYGIGVLMWQISSGRRPFFNYNYDVSLILSIANGKREEIIDNTPKEYSNLYTGNLY</sequence>
<dbReference type="EMBL" id="KI289483">
    <property type="protein sequence ID" value="ESA08181.1"/>
    <property type="molecule type" value="Genomic_DNA"/>
</dbReference>
<dbReference type="InterPro" id="IPR001245">
    <property type="entry name" value="Ser-Thr/Tyr_kinase_cat_dom"/>
</dbReference>
<evidence type="ECO:0000313" key="2">
    <source>
        <dbReference type="EMBL" id="ESA08181.1"/>
    </source>
</evidence>
<dbReference type="Pfam" id="PF07714">
    <property type="entry name" value="PK_Tyr_Ser-Thr"/>
    <property type="match status" value="1"/>
</dbReference>